<dbReference type="Proteomes" id="UP000230821">
    <property type="component" value="Unassembled WGS sequence"/>
</dbReference>
<dbReference type="GO" id="GO:0005829">
    <property type="term" value="C:cytosol"/>
    <property type="evidence" value="ECO:0007669"/>
    <property type="project" value="TreeGrafter"/>
</dbReference>
<feature type="domain" description="Methyltransferase" evidence="4">
    <location>
        <begin position="86"/>
        <end position="182"/>
    </location>
</feature>
<dbReference type="GO" id="GO:0017174">
    <property type="term" value="F:glycine N-methyltransferase activity"/>
    <property type="evidence" value="ECO:0007669"/>
    <property type="project" value="InterPro"/>
</dbReference>
<dbReference type="GO" id="GO:0016594">
    <property type="term" value="F:glycine binding"/>
    <property type="evidence" value="ECO:0007669"/>
    <property type="project" value="TreeGrafter"/>
</dbReference>
<dbReference type="GO" id="GO:0032259">
    <property type="term" value="P:methylation"/>
    <property type="evidence" value="ECO:0007669"/>
    <property type="project" value="UniProtKB-KW"/>
</dbReference>
<evidence type="ECO:0000313" key="5">
    <source>
        <dbReference type="EMBL" id="PIE33860.1"/>
    </source>
</evidence>
<name>A0A2G6KEQ0_9BACT</name>
<sequence>MPQNALPYKQNATIIVLCTGKTTEYNLEVADWLRIPTLPHSIFTLMGFYEEIALDYDQMTRFEERMQRETALFNTWIVRYRFQSAVDVACGTGLHAILLAQAGIQTVGADISAEMLEQAKQHAEKDAVQISWIHAGMEQTRQYLEGSYDAVFCLGNSLPHLLNSKSLHAAFMNFSQLLSPGGIAVIQILNYSRILVEQERIVGIHRNNSAEYIRFYDFLPEYIRFNLLTVRWEQGKARHSLSSTTLYPYQQDELENALHEHQFSEIEWYGNMEFQPFDKSSSPNLVIVARKMQ</sequence>
<evidence type="ECO:0000256" key="1">
    <source>
        <dbReference type="ARBA" id="ARBA00022603"/>
    </source>
</evidence>
<dbReference type="GO" id="GO:0051289">
    <property type="term" value="P:protein homotetramerization"/>
    <property type="evidence" value="ECO:0007669"/>
    <property type="project" value="TreeGrafter"/>
</dbReference>
<dbReference type="GO" id="GO:0042802">
    <property type="term" value="F:identical protein binding"/>
    <property type="evidence" value="ECO:0007669"/>
    <property type="project" value="TreeGrafter"/>
</dbReference>
<dbReference type="EMBL" id="PDSK01000094">
    <property type="protein sequence ID" value="PIE33860.1"/>
    <property type="molecule type" value="Genomic_DNA"/>
</dbReference>
<evidence type="ECO:0000256" key="2">
    <source>
        <dbReference type="ARBA" id="ARBA00022679"/>
    </source>
</evidence>
<evidence type="ECO:0000313" key="6">
    <source>
        <dbReference type="Proteomes" id="UP000230821"/>
    </source>
</evidence>
<dbReference type="GO" id="GO:0046500">
    <property type="term" value="P:S-adenosylmethionine metabolic process"/>
    <property type="evidence" value="ECO:0007669"/>
    <property type="project" value="TreeGrafter"/>
</dbReference>
<reference evidence="5 6" key="1">
    <citation type="submission" date="2017-10" db="EMBL/GenBank/DDBJ databases">
        <title>Novel microbial diversity and functional potential in the marine mammal oral microbiome.</title>
        <authorList>
            <person name="Dudek N.K."/>
            <person name="Sun C.L."/>
            <person name="Burstein D."/>
            <person name="Kantor R.S."/>
            <person name="Aliaga Goltsman D.S."/>
            <person name="Bik E.M."/>
            <person name="Thomas B.C."/>
            <person name="Banfield J.F."/>
            <person name="Relman D.A."/>
        </authorList>
    </citation>
    <scope>NUCLEOTIDE SEQUENCE [LARGE SCALE GENOMIC DNA]</scope>
    <source>
        <strain evidence="5">DOLJORAL78_47_16</strain>
    </source>
</reference>
<protein>
    <recommendedName>
        <fullName evidence="4">Methyltransferase domain-containing protein</fullName>
    </recommendedName>
</protein>
<dbReference type="CDD" id="cd02440">
    <property type="entry name" value="AdoMet_MTases"/>
    <property type="match status" value="1"/>
</dbReference>
<dbReference type="GO" id="GO:1904047">
    <property type="term" value="F:S-adenosyl-L-methionine binding"/>
    <property type="evidence" value="ECO:0007669"/>
    <property type="project" value="TreeGrafter"/>
</dbReference>
<dbReference type="AlphaFoldDB" id="A0A2G6KEQ0"/>
<accession>A0A2G6KEQ0</accession>
<dbReference type="GO" id="GO:1901052">
    <property type="term" value="P:sarcosine metabolic process"/>
    <property type="evidence" value="ECO:0007669"/>
    <property type="project" value="TreeGrafter"/>
</dbReference>
<dbReference type="GO" id="GO:0006111">
    <property type="term" value="P:regulation of gluconeogenesis"/>
    <property type="evidence" value="ECO:0007669"/>
    <property type="project" value="TreeGrafter"/>
</dbReference>
<keyword evidence="2" id="KW-0808">Transferase</keyword>
<dbReference type="Pfam" id="PF13649">
    <property type="entry name" value="Methyltransf_25"/>
    <property type="match status" value="1"/>
</dbReference>
<dbReference type="InterPro" id="IPR029063">
    <property type="entry name" value="SAM-dependent_MTases_sf"/>
</dbReference>
<dbReference type="InterPro" id="IPR041698">
    <property type="entry name" value="Methyltransf_25"/>
</dbReference>
<proteinExistence type="predicted"/>
<comment type="caution">
    <text evidence="5">The sequence shown here is derived from an EMBL/GenBank/DDBJ whole genome shotgun (WGS) entry which is preliminary data.</text>
</comment>
<keyword evidence="1" id="KW-0489">Methyltransferase</keyword>
<keyword evidence="3" id="KW-0949">S-adenosyl-L-methionine</keyword>
<dbReference type="InterPro" id="IPR014369">
    <property type="entry name" value="Gly/Sar_N_MeTrfase"/>
</dbReference>
<dbReference type="Gene3D" id="2.20.25.110">
    <property type="entry name" value="S-adenosyl-L-methionine-dependent methyltransferases"/>
    <property type="match status" value="1"/>
</dbReference>
<evidence type="ECO:0000259" key="4">
    <source>
        <dbReference type="Pfam" id="PF13649"/>
    </source>
</evidence>
<dbReference type="SUPFAM" id="SSF53335">
    <property type="entry name" value="S-adenosyl-L-methionine-dependent methyltransferases"/>
    <property type="match status" value="1"/>
</dbReference>
<evidence type="ECO:0000256" key="3">
    <source>
        <dbReference type="ARBA" id="ARBA00022691"/>
    </source>
</evidence>
<dbReference type="PANTHER" id="PTHR16458:SF2">
    <property type="entry name" value="GLYCINE N-METHYLTRANSFERASE"/>
    <property type="match status" value="1"/>
</dbReference>
<gene>
    <name evidence="5" type="ORF">CSA56_10135</name>
</gene>
<dbReference type="PANTHER" id="PTHR16458">
    <property type="entry name" value="GLYCINE N-METHYLTRANSFERASE"/>
    <property type="match status" value="1"/>
</dbReference>
<dbReference type="GO" id="GO:0006730">
    <property type="term" value="P:one-carbon metabolic process"/>
    <property type="evidence" value="ECO:0007669"/>
    <property type="project" value="TreeGrafter"/>
</dbReference>
<dbReference type="GO" id="GO:0046498">
    <property type="term" value="P:S-adenosylhomocysteine metabolic process"/>
    <property type="evidence" value="ECO:0007669"/>
    <property type="project" value="TreeGrafter"/>
</dbReference>
<dbReference type="Gene3D" id="3.40.50.150">
    <property type="entry name" value="Vaccinia Virus protein VP39"/>
    <property type="match status" value="1"/>
</dbReference>
<organism evidence="5 6">
    <name type="scientific">candidate division KSB3 bacterium</name>
    <dbReference type="NCBI Taxonomy" id="2044937"/>
    <lineage>
        <taxon>Bacteria</taxon>
        <taxon>candidate division KSB3</taxon>
    </lineage>
</organism>